<proteinExistence type="predicted"/>
<dbReference type="EMBL" id="BARU01046521">
    <property type="protein sequence ID" value="GAI02177.1"/>
    <property type="molecule type" value="Genomic_DNA"/>
</dbReference>
<protein>
    <recommendedName>
        <fullName evidence="3">Aminotransferase class III-fold pyridoxal phosphate-dependent enzyme</fullName>
    </recommendedName>
</protein>
<dbReference type="GO" id="GO:0030170">
    <property type="term" value="F:pyridoxal phosphate binding"/>
    <property type="evidence" value="ECO:0007669"/>
    <property type="project" value="InterPro"/>
</dbReference>
<dbReference type="InterPro" id="IPR015421">
    <property type="entry name" value="PyrdxlP-dep_Trfase_major"/>
</dbReference>
<comment type="caution">
    <text evidence="2">The sequence shown here is derived from an EMBL/GenBank/DDBJ whole genome shotgun (WGS) entry which is preliminary data.</text>
</comment>
<accession>X1K576</accession>
<dbReference type="GO" id="GO:0008483">
    <property type="term" value="F:transaminase activity"/>
    <property type="evidence" value="ECO:0007669"/>
    <property type="project" value="InterPro"/>
</dbReference>
<feature type="non-terminal residue" evidence="2">
    <location>
        <position position="127"/>
    </location>
</feature>
<sequence>RAAREYTKKDKIIKTEGGYHGSHDYVEVNITPNLTAEDMPIRTVEKGVPETILKDVFIVPYNDLEATENVMKKHHKKIAAMILEPVLGSGGGAIATKEYLQGLRKLTKKYDILLIFDEVITFRISTG</sequence>
<gene>
    <name evidence="2" type="ORF">S03H2_70139</name>
</gene>
<organism evidence="2">
    <name type="scientific">marine sediment metagenome</name>
    <dbReference type="NCBI Taxonomy" id="412755"/>
    <lineage>
        <taxon>unclassified sequences</taxon>
        <taxon>metagenomes</taxon>
        <taxon>ecological metagenomes</taxon>
    </lineage>
</organism>
<evidence type="ECO:0008006" key="3">
    <source>
        <dbReference type="Google" id="ProtNLM"/>
    </source>
</evidence>
<comment type="cofactor">
    <cofactor evidence="1">
        <name>pyridoxal 5'-phosphate</name>
        <dbReference type="ChEBI" id="CHEBI:597326"/>
    </cofactor>
</comment>
<dbReference type="PANTHER" id="PTHR43713">
    <property type="entry name" value="GLUTAMATE-1-SEMIALDEHYDE 2,1-AMINOMUTASE"/>
    <property type="match status" value="1"/>
</dbReference>
<evidence type="ECO:0000256" key="1">
    <source>
        <dbReference type="ARBA" id="ARBA00001933"/>
    </source>
</evidence>
<feature type="non-terminal residue" evidence="2">
    <location>
        <position position="1"/>
    </location>
</feature>
<reference evidence="2" key="1">
    <citation type="journal article" date="2014" name="Front. Microbiol.">
        <title>High frequency of phylogenetically diverse reductive dehalogenase-homologous genes in deep subseafloor sedimentary metagenomes.</title>
        <authorList>
            <person name="Kawai M."/>
            <person name="Futagami T."/>
            <person name="Toyoda A."/>
            <person name="Takaki Y."/>
            <person name="Nishi S."/>
            <person name="Hori S."/>
            <person name="Arai W."/>
            <person name="Tsubouchi T."/>
            <person name="Morono Y."/>
            <person name="Uchiyama I."/>
            <person name="Ito T."/>
            <person name="Fujiyama A."/>
            <person name="Inagaki F."/>
            <person name="Takami H."/>
        </authorList>
    </citation>
    <scope>NUCLEOTIDE SEQUENCE</scope>
    <source>
        <strain evidence="2">Expedition CK06-06</strain>
    </source>
</reference>
<dbReference type="AlphaFoldDB" id="X1K576"/>
<dbReference type="SUPFAM" id="SSF53383">
    <property type="entry name" value="PLP-dependent transferases"/>
    <property type="match status" value="1"/>
</dbReference>
<dbReference type="InterPro" id="IPR015424">
    <property type="entry name" value="PyrdxlP-dep_Trfase"/>
</dbReference>
<dbReference type="Gene3D" id="3.40.640.10">
    <property type="entry name" value="Type I PLP-dependent aspartate aminotransferase-like (Major domain)"/>
    <property type="match status" value="1"/>
</dbReference>
<dbReference type="PANTHER" id="PTHR43713:SF3">
    <property type="entry name" value="GLUTAMATE-1-SEMIALDEHYDE 2,1-AMINOMUTASE 1, CHLOROPLASTIC-RELATED"/>
    <property type="match status" value="1"/>
</dbReference>
<dbReference type="InterPro" id="IPR005814">
    <property type="entry name" value="Aminotrans_3"/>
</dbReference>
<name>X1K576_9ZZZZ</name>
<dbReference type="Pfam" id="PF00202">
    <property type="entry name" value="Aminotran_3"/>
    <property type="match status" value="1"/>
</dbReference>
<evidence type="ECO:0000313" key="2">
    <source>
        <dbReference type="EMBL" id="GAI02177.1"/>
    </source>
</evidence>